<evidence type="ECO:0000313" key="11">
    <source>
        <dbReference type="EMBL" id="MED4403013.1"/>
    </source>
</evidence>
<keyword evidence="5 11" id="KW-0418">Kinase</keyword>
<feature type="transmembrane region" description="Helical" evidence="8">
    <location>
        <begin position="149"/>
        <end position="169"/>
    </location>
</feature>
<evidence type="ECO:0000256" key="7">
    <source>
        <dbReference type="ARBA" id="ARBA00023012"/>
    </source>
</evidence>
<feature type="domain" description="PDZ" evidence="9">
    <location>
        <begin position="20"/>
        <end position="83"/>
    </location>
</feature>
<dbReference type="RefSeq" id="WP_328015614.1">
    <property type="nucleotide sequence ID" value="NZ_JARTFS010000013.1"/>
</dbReference>
<comment type="caution">
    <text evidence="11">The sequence shown here is derived from an EMBL/GenBank/DDBJ whole genome shotgun (WGS) entry which is preliminary data.</text>
</comment>
<dbReference type="InterPro" id="IPR036890">
    <property type="entry name" value="HATPase_C_sf"/>
</dbReference>
<dbReference type="SUPFAM" id="SSF50156">
    <property type="entry name" value="PDZ domain-like"/>
    <property type="match status" value="1"/>
</dbReference>
<feature type="transmembrane region" description="Helical" evidence="8">
    <location>
        <begin position="344"/>
        <end position="363"/>
    </location>
</feature>
<dbReference type="InterPro" id="IPR036034">
    <property type="entry name" value="PDZ_sf"/>
</dbReference>
<dbReference type="GO" id="GO:0016301">
    <property type="term" value="F:kinase activity"/>
    <property type="evidence" value="ECO:0007669"/>
    <property type="project" value="UniProtKB-KW"/>
</dbReference>
<feature type="domain" description="Histidine kinase" evidence="10">
    <location>
        <begin position="683"/>
        <end position="769"/>
    </location>
</feature>
<feature type="transmembrane region" description="Helical" evidence="8">
    <location>
        <begin position="369"/>
        <end position="389"/>
    </location>
</feature>
<feature type="transmembrane region" description="Helical" evidence="8">
    <location>
        <begin position="117"/>
        <end position="137"/>
    </location>
</feature>
<evidence type="ECO:0000256" key="8">
    <source>
        <dbReference type="SAM" id="Phobius"/>
    </source>
</evidence>
<dbReference type="EMBL" id="JARTFS010000013">
    <property type="protein sequence ID" value="MED4403013.1"/>
    <property type="molecule type" value="Genomic_DNA"/>
</dbReference>
<feature type="transmembrane region" description="Helical" evidence="8">
    <location>
        <begin position="7"/>
        <end position="25"/>
    </location>
</feature>
<keyword evidence="3" id="KW-0808">Transferase</keyword>
<evidence type="ECO:0000256" key="2">
    <source>
        <dbReference type="ARBA" id="ARBA00012438"/>
    </source>
</evidence>
<evidence type="ECO:0000256" key="4">
    <source>
        <dbReference type="ARBA" id="ARBA00022741"/>
    </source>
</evidence>
<gene>
    <name evidence="11" type="ORF">P9271_17035</name>
</gene>
<dbReference type="Pfam" id="PF07730">
    <property type="entry name" value="HisKA_3"/>
    <property type="match status" value="1"/>
</dbReference>
<feature type="transmembrane region" description="Helical" evidence="8">
    <location>
        <begin position="214"/>
        <end position="231"/>
    </location>
</feature>
<keyword evidence="6" id="KW-0067">ATP-binding</keyword>
<dbReference type="CDD" id="cd16917">
    <property type="entry name" value="HATPase_UhpB-NarQ-NarX-like"/>
    <property type="match status" value="1"/>
</dbReference>
<sequence length="769" mass="89205">MILKFNRIYLLTVLISIILAVYFIVSTSMNQYIGVIVTIDSEHKIIISEIDENAFGASIDLQEGDQIISINGRSPLEHKQVVKHRRLEQAESFVIERKGIIKEFEIREFSGLDSQSLFQLVIPTVVFILCLFCSHLIYRTYKINKNLQLKSAFLLNCFLLALALAYLSGGMSARGDEFGRYVNLSLFLIAPVLYLHFIYQYFKEVEKLWFSKSYLSFSYFIACSNILIEFIRDLLFISIVFIKTYNLFSFFLLIIVIIYLKLKGLRKVNYSEQKYMIRILLISNIAAFLPFTIFFVVPYIFLGEYVFPPIVLAAFLLLIPLSLIYQFISTKIYDIEFLLGRLKYYSLLAVIPTFIIVAVLHFMKNSNSAFLIIKQFLFIFFFLLVIFYIKEILDFRFRLKRFSEKYNYQGSVLKYTQSIRKASNLEQVISELKRVITDVLLVSRAYFIEIDKEKNIVSLDVNAVQSDYIPYEEKMKETASVIGKIVELDRGFIINIGETKERTYILLCLSILNTPRLTRDEISWLQTLSFYTNVSLENFLKIEELMVHLQKIEKEGTNPSWLTKLLFSLEEKQRSNLAKDLHDSVLQDLVSLKRQCECALAAQEDIPLAITQRLEEMNSKMTDIIKTTRETCQELRPQLLYDLGLIKALNKLVGQYQEFVSFDIRLNTGNFQVNLDLDVQLNIYRIIQELLTNAHKYSYAANVLIMLVCIKGKIILHYEDDGDGVNEEELYLNTKGMGLSGISERVKALNGVMKIETSEDKGFKVDIEI</sequence>
<dbReference type="EC" id="2.7.13.3" evidence="2"/>
<dbReference type="InterPro" id="IPR001478">
    <property type="entry name" value="PDZ"/>
</dbReference>
<evidence type="ECO:0000256" key="5">
    <source>
        <dbReference type="ARBA" id="ARBA00022777"/>
    </source>
</evidence>
<evidence type="ECO:0000259" key="10">
    <source>
        <dbReference type="PROSITE" id="PS50109"/>
    </source>
</evidence>
<keyword evidence="4" id="KW-0547">Nucleotide-binding</keyword>
<dbReference type="Gene3D" id="3.30.565.10">
    <property type="entry name" value="Histidine kinase-like ATPase, C-terminal domain"/>
    <property type="match status" value="1"/>
</dbReference>
<feature type="transmembrane region" description="Helical" evidence="8">
    <location>
        <begin position="307"/>
        <end position="328"/>
    </location>
</feature>
<keyword evidence="8" id="KW-0472">Membrane</keyword>
<reference evidence="11 12" key="1">
    <citation type="submission" date="2023-03" db="EMBL/GenBank/DDBJ databases">
        <title>Bacillus Genome Sequencing.</title>
        <authorList>
            <person name="Dunlap C."/>
        </authorList>
    </citation>
    <scope>NUCLEOTIDE SEQUENCE [LARGE SCALE GENOMIC DNA]</scope>
    <source>
        <strain evidence="11 12">NRS-1717</strain>
    </source>
</reference>
<organism evidence="11 12">
    <name type="scientific">Metabacillus fastidiosus</name>
    <dbReference type="NCBI Taxonomy" id="1458"/>
    <lineage>
        <taxon>Bacteria</taxon>
        <taxon>Bacillati</taxon>
        <taxon>Bacillota</taxon>
        <taxon>Bacilli</taxon>
        <taxon>Bacillales</taxon>
        <taxon>Bacillaceae</taxon>
        <taxon>Metabacillus</taxon>
    </lineage>
</organism>
<evidence type="ECO:0000256" key="1">
    <source>
        <dbReference type="ARBA" id="ARBA00000085"/>
    </source>
</evidence>
<dbReference type="Pfam" id="PF00595">
    <property type="entry name" value="PDZ"/>
    <property type="match status" value="1"/>
</dbReference>
<name>A0ABU6P0X2_9BACI</name>
<feature type="transmembrane region" description="Helical" evidence="8">
    <location>
        <begin position="181"/>
        <end position="202"/>
    </location>
</feature>
<keyword evidence="8" id="KW-1133">Transmembrane helix</keyword>
<evidence type="ECO:0000259" key="9">
    <source>
        <dbReference type="PROSITE" id="PS50106"/>
    </source>
</evidence>
<keyword evidence="12" id="KW-1185">Reference proteome</keyword>
<feature type="transmembrane region" description="Helical" evidence="8">
    <location>
        <begin position="281"/>
        <end position="301"/>
    </location>
</feature>
<dbReference type="SUPFAM" id="SSF55874">
    <property type="entry name" value="ATPase domain of HSP90 chaperone/DNA topoisomerase II/histidine kinase"/>
    <property type="match status" value="1"/>
</dbReference>
<dbReference type="InterPro" id="IPR005467">
    <property type="entry name" value="His_kinase_dom"/>
</dbReference>
<dbReference type="InterPro" id="IPR050482">
    <property type="entry name" value="Sensor_HK_TwoCompSys"/>
</dbReference>
<dbReference type="PROSITE" id="PS50106">
    <property type="entry name" value="PDZ"/>
    <property type="match status" value="1"/>
</dbReference>
<dbReference type="InterPro" id="IPR003594">
    <property type="entry name" value="HATPase_dom"/>
</dbReference>
<dbReference type="Proteomes" id="UP001342826">
    <property type="component" value="Unassembled WGS sequence"/>
</dbReference>
<evidence type="ECO:0000256" key="6">
    <source>
        <dbReference type="ARBA" id="ARBA00022840"/>
    </source>
</evidence>
<dbReference type="Pfam" id="PF02518">
    <property type="entry name" value="HATPase_c"/>
    <property type="match status" value="1"/>
</dbReference>
<protein>
    <recommendedName>
        <fullName evidence="2">histidine kinase</fullName>
        <ecNumber evidence="2">2.7.13.3</ecNumber>
    </recommendedName>
</protein>
<keyword evidence="7" id="KW-0902">Two-component regulatory system</keyword>
<dbReference type="Gene3D" id="1.20.5.1930">
    <property type="match status" value="1"/>
</dbReference>
<proteinExistence type="predicted"/>
<keyword evidence="8" id="KW-0812">Transmembrane</keyword>
<dbReference type="PANTHER" id="PTHR24421:SF60">
    <property type="entry name" value="SENSOR HISTIDINE KINASE COMP"/>
    <property type="match status" value="1"/>
</dbReference>
<evidence type="ECO:0000256" key="3">
    <source>
        <dbReference type="ARBA" id="ARBA00022679"/>
    </source>
</evidence>
<evidence type="ECO:0000313" key="12">
    <source>
        <dbReference type="Proteomes" id="UP001342826"/>
    </source>
</evidence>
<feature type="transmembrane region" description="Helical" evidence="8">
    <location>
        <begin position="237"/>
        <end position="260"/>
    </location>
</feature>
<dbReference type="PANTHER" id="PTHR24421">
    <property type="entry name" value="NITRATE/NITRITE SENSOR PROTEIN NARX-RELATED"/>
    <property type="match status" value="1"/>
</dbReference>
<accession>A0ABU6P0X2</accession>
<comment type="catalytic activity">
    <reaction evidence="1">
        <text>ATP + protein L-histidine = ADP + protein N-phospho-L-histidine.</text>
        <dbReference type="EC" id="2.7.13.3"/>
    </reaction>
</comment>
<dbReference type="InterPro" id="IPR011712">
    <property type="entry name" value="Sig_transdc_His_kin_sub3_dim/P"/>
</dbReference>
<dbReference type="PROSITE" id="PS50109">
    <property type="entry name" value="HIS_KIN"/>
    <property type="match status" value="1"/>
</dbReference>